<sequence>MSTATSTSPRLKIKYENEVRAALKEQLGVGNIMQVPRFEKIVVNMGVGRAVQQPSLLDGAVSDMTAITGQKPLIRKATKSIAAFKLREGQSIGCKVTLRGDRMWEFFDRLVAVAIPRIRDFRGLPAHSWDGRGNYTFGVSEQTIFPEIDYDRIDAVRGMDITIVTTADTDEAGKALLDAFGFPFKRGAEAGPVPKKKRSSGPTRGGKGSKSGGASKGSKKK</sequence>
<evidence type="ECO:0000259" key="6">
    <source>
        <dbReference type="Pfam" id="PF00673"/>
    </source>
</evidence>
<organism evidence="7">
    <name type="scientific">freshwater metagenome</name>
    <dbReference type="NCBI Taxonomy" id="449393"/>
    <lineage>
        <taxon>unclassified sequences</taxon>
        <taxon>metagenomes</taxon>
        <taxon>ecological metagenomes</taxon>
    </lineage>
</organism>
<dbReference type="HAMAP" id="MF_01333_B">
    <property type="entry name" value="Ribosomal_uL5_B"/>
    <property type="match status" value="1"/>
</dbReference>
<dbReference type="AlphaFoldDB" id="A0A6J6SGC3"/>
<evidence type="ECO:0000313" key="10">
    <source>
        <dbReference type="EMBL" id="CAB5064031.1"/>
    </source>
</evidence>
<dbReference type="InterPro" id="IPR020930">
    <property type="entry name" value="Ribosomal_uL5_bac-type"/>
</dbReference>
<dbReference type="GO" id="GO:0005840">
    <property type="term" value="C:ribosome"/>
    <property type="evidence" value="ECO:0007669"/>
    <property type="project" value="UniProtKB-KW"/>
</dbReference>
<dbReference type="SUPFAM" id="SSF55282">
    <property type="entry name" value="RL5-like"/>
    <property type="match status" value="1"/>
</dbReference>
<dbReference type="GO" id="GO:0006412">
    <property type="term" value="P:translation"/>
    <property type="evidence" value="ECO:0007669"/>
    <property type="project" value="InterPro"/>
</dbReference>
<name>A0A6J6SGC3_9ZZZZ</name>
<dbReference type="Pfam" id="PF00281">
    <property type="entry name" value="Ribosomal_L5"/>
    <property type="match status" value="1"/>
</dbReference>
<keyword evidence="2" id="KW-0689">Ribosomal protein</keyword>
<proteinExistence type="inferred from homology"/>
<dbReference type="PANTHER" id="PTHR11994">
    <property type="entry name" value="60S RIBOSOMAL PROTEIN L11-RELATED"/>
    <property type="match status" value="1"/>
</dbReference>
<dbReference type="Pfam" id="PF00673">
    <property type="entry name" value="Ribosomal_L5_C"/>
    <property type="match status" value="1"/>
</dbReference>
<dbReference type="Gene3D" id="3.30.1440.10">
    <property type="match status" value="1"/>
</dbReference>
<dbReference type="GO" id="GO:0003735">
    <property type="term" value="F:structural constituent of ribosome"/>
    <property type="evidence" value="ECO:0007669"/>
    <property type="project" value="InterPro"/>
</dbReference>
<dbReference type="InterPro" id="IPR031309">
    <property type="entry name" value="Ribosomal_uL5_C"/>
</dbReference>
<protein>
    <submittedName>
        <fullName evidence="7">Unannotated protein</fullName>
    </submittedName>
</protein>
<dbReference type="NCBIfam" id="NF000585">
    <property type="entry name" value="PRK00010.1"/>
    <property type="match status" value="1"/>
</dbReference>
<evidence type="ECO:0000259" key="5">
    <source>
        <dbReference type="Pfam" id="PF00281"/>
    </source>
</evidence>
<keyword evidence="3" id="KW-0687">Ribonucleoprotein</keyword>
<evidence type="ECO:0000313" key="8">
    <source>
        <dbReference type="EMBL" id="CAB4765713.1"/>
    </source>
</evidence>
<evidence type="ECO:0000256" key="3">
    <source>
        <dbReference type="ARBA" id="ARBA00023274"/>
    </source>
</evidence>
<feature type="region of interest" description="Disordered" evidence="4">
    <location>
        <begin position="185"/>
        <end position="221"/>
    </location>
</feature>
<feature type="domain" description="Large ribosomal subunit protein uL5 N-terminal" evidence="5">
    <location>
        <begin position="31"/>
        <end position="87"/>
    </location>
</feature>
<dbReference type="InterPro" id="IPR031310">
    <property type="entry name" value="Ribosomal_uL5_N"/>
</dbReference>
<feature type="domain" description="Large ribosomal subunit protein uL5 C-terminal" evidence="6">
    <location>
        <begin position="92"/>
        <end position="184"/>
    </location>
</feature>
<accession>A0A6J6SGC3</accession>
<evidence type="ECO:0000313" key="7">
    <source>
        <dbReference type="EMBL" id="CAB4733637.1"/>
    </source>
</evidence>
<dbReference type="EMBL" id="CAEZXX010000281">
    <property type="protein sequence ID" value="CAB4733637.1"/>
    <property type="molecule type" value="Genomic_DNA"/>
</dbReference>
<evidence type="ECO:0000256" key="1">
    <source>
        <dbReference type="ARBA" id="ARBA00008553"/>
    </source>
</evidence>
<comment type="similarity">
    <text evidence="1">Belongs to the universal ribosomal protein uL5 family.</text>
</comment>
<dbReference type="InterPro" id="IPR002132">
    <property type="entry name" value="Ribosomal_uL5"/>
</dbReference>
<reference evidence="7" key="1">
    <citation type="submission" date="2020-05" db="EMBL/GenBank/DDBJ databases">
        <authorList>
            <person name="Chiriac C."/>
            <person name="Salcher M."/>
            <person name="Ghai R."/>
            <person name="Kavagutti S V."/>
        </authorList>
    </citation>
    <scope>NUCLEOTIDE SEQUENCE</scope>
</reference>
<dbReference type="EMBL" id="CAEZYY010000037">
    <property type="protein sequence ID" value="CAB4765713.1"/>
    <property type="molecule type" value="Genomic_DNA"/>
</dbReference>
<gene>
    <name evidence="7" type="ORF">UFOPK2602_02500</name>
    <name evidence="8" type="ORF">UFOPK2806_02063</name>
    <name evidence="9" type="ORF">UFOPK3417_01023</name>
    <name evidence="10" type="ORF">UFOPK4306_01341</name>
</gene>
<dbReference type="EMBL" id="CAFBLR010000090">
    <property type="protein sequence ID" value="CAB4876409.1"/>
    <property type="molecule type" value="Genomic_DNA"/>
</dbReference>
<evidence type="ECO:0000256" key="4">
    <source>
        <dbReference type="SAM" id="MobiDB-lite"/>
    </source>
</evidence>
<dbReference type="GO" id="GO:1990904">
    <property type="term" value="C:ribonucleoprotein complex"/>
    <property type="evidence" value="ECO:0007669"/>
    <property type="project" value="UniProtKB-KW"/>
</dbReference>
<feature type="compositionally biased region" description="Gly residues" evidence="4">
    <location>
        <begin position="203"/>
        <end position="215"/>
    </location>
</feature>
<dbReference type="EMBL" id="CAFBQP010000048">
    <property type="protein sequence ID" value="CAB5064031.1"/>
    <property type="molecule type" value="Genomic_DNA"/>
</dbReference>
<evidence type="ECO:0000313" key="9">
    <source>
        <dbReference type="EMBL" id="CAB4876409.1"/>
    </source>
</evidence>
<dbReference type="InterPro" id="IPR022803">
    <property type="entry name" value="Ribosomal_uL5_dom_sf"/>
</dbReference>
<evidence type="ECO:0000256" key="2">
    <source>
        <dbReference type="ARBA" id="ARBA00022980"/>
    </source>
</evidence>
<dbReference type="FunFam" id="3.30.1440.10:FF:000001">
    <property type="entry name" value="50S ribosomal protein L5"/>
    <property type="match status" value="1"/>
</dbReference>